<gene>
    <name evidence="2" type="ORF">DM558_05305</name>
</gene>
<dbReference type="PIRSF" id="PIRSF009554">
    <property type="entry name" value="UCP009554"/>
    <property type="match status" value="1"/>
</dbReference>
<dbReference type="InterPro" id="IPR011194">
    <property type="entry name" value="UPF0306"/>
</dbReference>
<dbReference type="InterPro" id="IPR011576">
    <property type="entry name" value="Pyridox_Oxase_N"/>
</dbReference>
<dbReference type="RefSeq" id="WP_127162426.1">
    <property type="nucleotide sequence ID" value="NZ_CP029822.1"/>
</dbReference>
<sequence>MIHDHDSLDKIVSYLSSQTSLSLCCIDDGMPYCCTCFYVLDVQRMAFYFSSSLKTHHASVMLKLPKVAGTVADQTRSVTHLQGVQYQGRVRLLADDEEKRARHLFCTSYPIAKLKKAPMWEIMLTTLKMTNNKLGFGKKLLWSRHD</sequence>
<evidence type="ECO:0000313" key="3">
    <source>
        <dbReference type="Proteomes" id="UP000273143"/>
    </source>
</evidence>
<protein>
    <recommendedName>
        <fullName evidence="1">Pyridoxamine 5'-phosphate oxidase N-terminal domain-containing protein</fullName>
    </recommendedName>
</protein>
<dbReference type="Gene3D" id="2.30.110.10">
    <property type="entry name" value="Electron Transport, Fmn-binding Protein, Chain A"/>
    <property type="match status" value="1"/>
</dbReference>
<evidence type="ECO:0000313" key="2">
    <source>
        <dbReference type="EMBL" id="AZS50227.1"/>
    </source>
</evidence>
<keyword evidence="3" id="KW-1185">Reference proteome</keyword>
<accession>A0A3S9XCT8</accession>
<dbReference type="Proteomes" id="UP000273143">
    <property type="component" value="Chromosome"/>
</dbReference>
<proteinExistence type="predicted"/>
<dbReference type="KEGG" id="emo:DM558_05305"/>
<organism evidence="2 3">
    <name type="scientific">Entomomonas moraniae</name>
    <dbReference type="NCBI Taxonomy" id="2213226"/>
    <lineage>
        <taxon>Bacteria</taxon>
        <taxon>Pseudomonadati</taxon>
        <taxon>Pseudomonadota</taxon>
        <taxon>Gammaproteobacteria</taxon>
        <taxon>Pseudomonadales</taxon>
        <taxon>Pseudomonadaceae</taxon>
        <taxon>Entomomonas</taxon>
    </lineage>
</organism>
<dbReference type="InterPro" id="IPR012349">
    <property type="entry name" value="Split_barrel_FMN-bd"/>
</dbReference>
<feature type="domain" description="Pyridoxamine 5'-phosphate oxidase N-terminal" evidence="1">
    <location>
        <begin position="9"/>
        <end position="100"/>
    </location>
</feature>
<reference evidence="3" key="1">
    <citation type="submission" date="2018-06" db="EMBL/GenBank/DDBJ databases">
        <title>Complete genome of Pseudomonas insecticola strain QZS01.</title>
        <authorList>
            <person name="Wang J."/>
            <person name="Su Q."/>
        </authorList>
    </citation>
    <scope>NUCLEOTIDE SEQUENCE [LARGE SCALE GENOMIC DNA]</scope>
    <source>
        <strain evidence="3">QZS01</strain>
    </source>
</reference>
<dbReference type="Pfam" id="PF01243">
    <property type="entry name" value="PNPOx_N"/>
    <property type="match status" value="1"/>
</dbReference>
<dbReference type="SUPFAM" id="SSF50475">
    <property type="entry name" value="FMN-binding split barrel"/>
    <property type="match status" value="1"/>
</dbReference>
<dbReference type="AlphaFoldDB" id="A0A3S9XCT8"/>
<name>A0A3S9XCT8_9GAMM</name>
<evidence type="ECO:0000259" key="1">
    <source>
        <dbReference type="Pfam" id="PF01243"/>
    </source>
</evidence>
<dbReference type="EMBL" id="CP029822">
    <property type="protein sequence ID" value="AZS50227.1"/>
    <property type="molecule type" value="Genomic_DNA"/>
</dbReference>